<comment type="caution">
    <text evidence="1">The sequence shown here is derived from an EMBL/GenBank/DDBJ whole genome shotgun (WGS) entry which is preliminary data.</text>
</comment>
<dbReference type="OrthoDB" id="9775804at2"/>
<gene>
    <name evidence="1" type="ORF">NIES593_06045</name>
</gene>
<evidence type="ECO:0000313" key="1">
    <source>
        <dbReference type="EMBL" id="OKH24778.1"/>
    </source>
</evidence>
<name>A0A1U7HMK6_9CYAN</name>
<dbReference type="Proteomes" id="UP000186868">
    <property type="component" value="Unassembled WGS sequence"/>
</dbReference>
<protein>
    <recommendedName>
        <fullName evidence="3">GNAT family N-acetyltransferase</fullName>
    </recommendedName>
</protein>
<dbReference type="EMBL" id="MRCB01000005">
    <property type="protein sequence ID" value="OKH24778.1"/>
    <property type="molecule type" value="Genomic_DNA"/>
</dbReference>
<dbReference type="RefSeq" id="WP_073598728.1">
    <property type="nucleotide sequence ID" value="NZ_MRCB01000005.1"/>
</dbReference>
<dbReference type="AlphaFoldDB" id="A0A1U7HMK6"/>
<proteinExistence type="predicted"/>
<evidence type="ECO:0000313" key="2">
    <source>
        <dbReference type="Proteomes" id="UP000186868"/>
    </source>
</evidence>
<dbReference type="Gene3D" id="3.40.630.30">
    <property type="match status" value="1"/>
</dbReference>
<accession>A0A1U7HMK6</accession>
<keyword evidence="2" id="KW-1185">Reference proteome</keyword>
<sequence>MAIQAIEHLTDEQIDDLNRLYQDEWWSRGRKRANIRRVLQHLDLIVAFCDSESKRLVAFSRILTDSVYRAVVFDVINI</sequence>
<organism evidence="1 2">
    <name type="scientific">Hydrococcus rivularis NIES-593</name>
    <dbReference type="NCBI Taxonomy" id="1921803"/>
    <lineage>
        <taxon>Bacteria</taxon>
        <taxon>Bacillati</taxon>
        <taxon>Cyanobacteriota</taxon>
        <taxon>Cyanophyceae</taxon>
        <taxon>Pleurocapsales</taxon>
        <taxon>Hydrococcaceae</taxon>
        <taxon>Hydrococcus</taxon>
    </lineage>
</organism>
<evidence type="ECO:0008006" key="3">
    <source>
        <dbReference type="Google" id="ProtNLM"/>
    </source>
</evidence>
<dbReference type="STRING" id="1921803.NIES593_06045"/>
<reference evidence="1 2" key="1">
    <citation type="submission" date="2016-11" db="EMBL/GenBank/DDBJ databases">
        <title>Draft Genome Sequences of Nine Cyanobacterial Strains from Diverse Habitats.</title>
        <authorList>
            <person name="Zhu T."/>
            <person name="Hou S."/>
            <person name="Lu X."/>
            <person name="Hess W.R."/>
        </authorList>
    </citation>
    <scope>NUCLEOTIDE SEQUENCE [LARGE SCALE GENOMIC DNA]</scope>
    <source>
        <strain evidence="1 2">NIES-593</strain>
    </source>
</reference>